<proteinExistence type="predicted"/>
<comment type="caution">
    <text evidence="1">The sequence shown here is derived from an EMBL/GenBank/DDBJ whole genome shotgun (WGS) entry which is preliminary data.</text>
</comment>
<dbReference type="EMBL" id="RXNT01000005">
    <property type="protein sequence ID" value="RTR33067.1"/>
    <property type="molecule type" value="Genomic_DNA"/>
</dbReference>
<dbReference type="InterPro" id="IPR023393">
    <property type="entry name" value="START-like_dom_sf"/>
</dbReference>
<evidence type="ECO:0008006" key="3">
    <source>
        <dbReference type="Google" id="ProtNLM"/>
    </source>
</evidence>
<sequence length="151" mass="17487">MADFQSSTIIHKPVKEVFDYLLTLENIPEIMPNVVRLEKLSEEPIGKGTKLLETRSIRGREAKAEIEITEFEPYQYYTTQSVAGGITITYRYFLDEIEEGTQVRFEANVGIKGLFSFFSRRALVKILKQEDGYLLQYLKEELEKKEAVPQI</sequence>
<dbReference type="AlphaFoldDB" id="A0A3S0IWQ7"/>
<accession>A0A3S0IWQ7</accession>
<dbReference type="RefSeq" id="WP_126408244.1">
    <property type="nucleotide sequence ID" value="NZ_RXNT01000005.1"/>
</dbReference>
<dbReference type="Proteomes" id="UP000271374">
    <property type="component" value="Unassembled WGS sequence"/>
</dbReference>
<dbReference type="Pfam" id="PF10604">
    <property type="entry name" value="Polyketide_cyc2"/>
    <property type="match status" value="1"/>
</dbReference>
<dbReference type="SUPFAM" id="SSF55961">
    <property type="entry name" value="Bet v1-like"/>
    <property type="match status" value="1"/>
</dbReference>
<dbReference type="InterPro" id="IPR019587">
    <property type="entry name" value="Polyketide_cyclase/dehydratase"/>
</dbReference>
<evidence type="ECO:0000313" key="2">
    <source>
        <dbReference type="Proteomes" id="UP000271374"/>
    </source>
</evidence>
<name>A0A3S0IWQ7_9BACI</name>
<evidence type="ECO:0000313" key="1">
    <source>
        <dbReference type="EMBL" id="RTR33067.1"/>
    </source>
</evidence>
<gene>
    <name evidence="1" type="ORF">EKG37_08380</name>
</gene>
<organism evidence="1 2">
    <name type="scientific">Bacillus yapensis</name>
    <dbReference type="NCBI Taxonomy" id="2492960"/>
    <lineage>
        <taxon>Bacteria</taxon>
        <taxon>Bacillati</taxon>
        <taxon>Bacillota</taxon>
        <taxon>Bacilli</taxon>
        <taxon>Bacillales</taxon>
        <taxon>Bacillaceae</taxon>
        <taxon>Bacillus</taxon>
    </lineage>
</organism>
<reference evidence="1 2" key="1">
    <citation type="submission" date="2018-12" db="EMBL/GenBank/DDBJ databases">
        <title>Bacillus yapensis draft genome sequence.</title>
        <authorList>
            <person name="Yu L."/>
            <person name="Xu X."/>
            <person name="Tang X."/>
        </authorList>
    </citation>
    <scope>NUCLEOTIDE SEQUENCE [LARGE SCALE GENOMIC DNA]</scope>
    <source>
        <strain evidence="1 2">XXST-01</strain>
    </source>
</reference>
<protein>
    <recommendedName>
        <fullName evidence="3">DUF3284 domain-containing protein</fullName>
    </recommendedName>
</protein>
<dbReference type="OrthoDB" id="1903764at2"/>
<dbReference type="Gene3D" id="3.30.530.20">
    <property type="match status" value="1"/>
</dbReference>
<keyword evidence="2" id="KW-1185">Reference proteome</keyword>